<dbReference type="OrthoDB" id="1489171at2"/>
<accession>A0A3N1HTW1</accession>
<dbReference type="GO" id="GO:0016887">
    <property type="term" value="F:ATP hydrolysis activity"/>
    <property type="evidence" value="ECO:0007669"/>
    <property type="project" value="InterPro"/>
</dbReference>
<dbReference type="SUPFAM" id="SSF52540">
    <property type="entry name" value="P-loop containing nucleoside triphosphate hydrolases"/>
    <property type="match status" value="1"/>
</dbReference>
<proteinExistence type="predicted"/>
<dbReference type="InParanoid" id="A0A3N1HTW1"/>
<evidence type="ECO:0000313" key="2">
    <source>
        <dbReference type="EMBL" id="ROP45968.1"/>
    </source>
</evidence>
<name>A0A3N1HTW1_9ACTN</name>
<dbReference type="PANTHER" id="PTHR34301:SF8">
    <property type="entry name" value="ATPASE DOMAIN-CONTAINING PROTEIN"/>
    <property type="match status" value="1"/>
</dbReference>
<dbReference type="RefSeq" id="WP_123378636.1">
    <property type="nucleotide sequence ID" value="NZ_RJKN01000001.1"/>
</dbReference>
<feature type="domain" description="ORC1/DEAH AAA+ ATPase" evidence="1">
    <location>
        <begin position="54"/>
        <end position="194"/>
    </location>
</feature>
<keyword evidence="3" id="KW-1185">Reference proteome</keyword>
<reference evidence="2 3" key="1">
    <citation type="journal article" date="2015" name="Stand. Genomic Sci.">
        <title>Genomic Encyclopedia of Bacterial and Archaeal Type Strains, Phase III: the genomes of soil and plant-associated and newly described type strains.</title>
        <authorList>
            <person name="Whitman W.B."/>
            <person name="Woyke T."/>
            <person name="Klenk H.P."/>
            <person name="Zhou Y."/>
            <person name="Lilburn T.G."/>
            <person name="Beck B.J."/>
            <person name="De Vos P."/>
            <person name="Vandamme P."/>
            <person name="Eisen J.A."/>
            <person name="Garrity G."/>
            <person name="Hugenholtz P."/>
            <person name="Kyrpides N.C."/>
        </authorList>
    </citation>
    <scope>NUCLEOTIDE SEQUENCE [LARGE SCALE GENOMIC DNA]</scope>
    <source>
        <strain evidence="2 3">CECT 7306</strain>
    </source>
</reference>
<dbReference type="Proteomes" id="UP000276232">
    <property type="component" value="Unassembled WGS sequence"/>
</dbReference>
<dbReference type="AlphaFoldDB" id="A0A3N1HTW1"/>
<evidence type="ECO:0000259" key="1">
    <source>
        <dbReference type="Pfam" id="PF13401"/>
    </source>
</evidence>
<protein>
    <submittedName>
        <fullName evidence="2">AAA domain-containing protein</fullName>
    </submittedName>
</protein>
<dbReference type="Pfam" id="PF13401">
    <property type="entry name" value="AAA_22"/>
    <property type="match status" value="1"/>
</dbReference>
<gene>
    <name evidence="2" type="ORF">EDC03_0584</name>
</gene>
<dbReference type="InterPro" id="IPR049945">
    <property type="entry name" value="AAA_22"/>
</dbReference>
<sequence length="409" mass="44427">MDSQWNEIPADVRDMRRRTLFSVFSPSAPVDRREVFAGRLEQLATLREVVFQRGQHAVIYGERGVGKTSLARVSRDVATAEQMFTAHVTCDGGDSYASMWTKVLSEIHFTIEGTEGGEEGSSTALAYASEMSGAIDSNTLRMVFTALGRVAPTVVFIDEFDVITSAEVRQRTAETIKMLSDQGVNVTVVLVGVAEDVTGLISAHESINRNIVQVPMPRMIVSERLDIIRTGLSTAEMSIDDSAAQRIALLSQGLPHFVHSLAQKAALAALNAGRDRVEDGDVSVAISQALDASLVTVSSAYYHAVTSNRETTLYPSVLLACALATPDDRGFFTAKALVAPLTTILGREVGIPAFGPHLNKLANERGPVLIKEGEPRRYRYRFRNPLLQPYVLMRGISDGLISFSAIEGP</sequence>
<dbReference type="InterPro" id="IPR027417">
    <property type="entry name" value="P-loop_NTPase"/>
</dbReference>
<evidence type="ECO:0000313" key="3">
    <source>
        <dbReference type="Proteomes" id="UP000276232"/>
    </source>
</evidence>
<comment type="caution">
    <text evidence="2">The sequence shown here is derived from an EMBL/GenBank/DDBJ whole genome shotgun (WGS) entry which is preliminary data.</text>
</comment>
<dbReference type="PANTHER" id="PTHR34301">
    <property type="entry name" value="DNA-BINDING PROTEIN-RELATED"/>
    <property type="match status" value="1"/>
</dbReference>
<dbReference type="Gene3D" id="3.40.50.300">
    <property type="entry name" value="P-loop containing nucleotide triphosphate hydrolases"/>
    <property type="match status" value="1"/>
</dbReference>
<organism evidence="2 3">
    <name type="scientific">Pseudokineococcus lusitanus</name>
    <dbReference type="NCBI Taxonomy" id="763993"/>
    <lineage>
        <taxon>Bacteria</taxon>
        <taxon>Bacillati</taxon>
        <taxon>Actinomycetota</taxon>
        <taxon>Actinomycetes</taxon>
        <taxon>Kineosporiales</taxon>
        <taxon>Kineosporiaceae</taxon>
        <taxon>Pseudokineococcus</taxon>
    </lineage>
</organism>
<dbReference type="EMBL" id="RJKN01000001">
    <property type="protein sequence ID" value="ROP45968.1"/>
    <property type="molecule type" value="Genomic_DNA"/>
</dbReference>